<gene>
    <name evidence="1" type="ORF">CEV33_4784</name>
</gene>
<evidence type="ECO:0000313" key="2">
    <source>
        <dbReference type="Proteomes" id="UP000216478"/>
    </source>
</evidence>
<keyword evidence="2" id="KW-1185">Reference proteome</keyword>
<proteinExistence type="predicted"/>
<dbReference type="Proteomes" id="UP000216478">
    <property type="component" value="Unassembled WGS sequence"/>
</dbReference>
<dbReference type="AlphaFoldDB" id="A0A256G347"/>
<name>A0A256G347_9HYPH</name>
<evidence type="ECO:0000313" key="1">
    <source>
        <dbReference type="EMBL" id="OYR21499.1"/>
    </source>
</evidence>
<protein>
    <submittedName>
        <fullName evidence="1">Uncharacterized protein</fullName>
    </submittedName>
</protein>
<sequence length="47" mass="5156">MVLLKDIVEKFDLSDFNNIACSGEFQNPANSLHVSQIGAALINDHLL</sequence>
<accession>A0A256G347</accession>
<reference evidence="1 2" key="1">
    <citation type="submission" date="2017-07" db="EMBL/GenBank/DDBJ databases">
        <title>Phylogenetic study on the rhizospheric bacterium Ochrobactrum sp. A44.</title>
        <authorList>
            <person name="Krzyzanowska D.M."/>
            <person name="Ossowicki A."/>
            <person name="Rajewska M."/>
            <person name="Maciag T."/>
            <person name="Kaczynski Z."/>
            <person name="Czerwicka M."/>
            <person name="Jafra S."/>
        </authorList>
    </citation>
    <scope>NUCLEOTIDE SEQUENCE [LARGE SCALE GENOMIC DNA]</scope>
    <source>
        <strain evidence="1 2">OgA9a</strain>
    </source>
</reference>
<dbReference type="EMBL" id="NNRL01000085">
    <property type="protein sequence ID" value="OYR21499.1"/>
    <property type="molecule type" value="Genomic_DNA"/>
</dbReference>
<comment type="caution">
    <text evidence="1">The sequence shown here is derived from an EMBL/GenBank/DDBJ whole genome shotgun (WGS) entry which is preliminary data.</text>
</comment>
<organism evidence="1 2">
    <name type="scientific">Brucella grignonensis</name>
    <dbReference type="NCBI Taxonomy" id="94627"/>
    <lineage>
        <taxon>Bacteria</taxon>
        <taxon>Pseudomonadati</taxon>
        <taxon>Pseudomonadota</taxon>
        <taxon>Alphaproteobacteria</taxon>
        <taxon>Hyphomicrobiales</taxon>
        <taxon>Brucellaceae</taxon>
        <taxon>Brucella/Ochrobactrum group</taxon>
        <taxon>Brucella</taxon>
    </lineage>
</organism>